<evidence type="ECO:0000313" key="3">
    <source>
        <dbReference type="Proteomes" id="UP000271162"/>
    </source>
</evidence>
<dbReference type="WBParaSite" id="NBR_0002159801-mRNA-1">
    <property type="protein sequence ID" value="NBR_0002159801-mRNA-1"/>
    <property type="gene ID" value="NBR_0002159801"/>
</dbReference>
<keyword evidence="3" id="KW-1185">Reference proteome</keyword>
<evidence type="ECO:0000313" key="4">
    <source>
        <dbReference type="WBParaSite" id="NBR_0002159801-mRNA-1"/>
    </source>
</evidence>
<dbReference type="EMBL" id="UYSL01026576">
    <property type="protein sequence ID" value="VDL85657.1"/>
    <property type="molecule type" value="Genomic_DNA"/>
</dbReference>
<protein>
    <submittedName>
        <fullName evidence="2 4">Uncharacterized protein</fullName>
    </submittedName>
</protein>
<proteinExistence type="predicted"/>
<organism evidence="4">
    <name type="scientific">Nippostrongylus brasiliensis</name>
    <name type="common">Rat hookworm</name>
    <dbReference type="NCBI Taxonomy" id="27835"/>
    <lineage>
        <taxon>Eukaryota</taxon>
        <taxon>Metazoa</taxon>
        <taxon>Ecdysozoa</taxon>
        <taxon>Nematoda</taxon>
        <taxon>Chromadorea</taxon>
        <taxon>Rhabditida</taxon>
        <taxon>Rhabditina</taxon>
        <taxon>Rhabditomorpha</taxon>
        <taxon>Strongyloidea</taxon>
        <taxon>Heligmosomidae</taxon>
        <taxon>Nippostrongylus</taxon>
    </lineage>
</organism>
<feature type="compositionally biased region" description="Polar residues" evidence="1">
    <location>
        <begin position="106"/>
        <end position="120"/>
    </location>
</feature>
<evidence type="ECO:0000313" key="2">
    <source>
        <dbReference type="EMBL" id="VDL85657.1"/>
    </source>
</evidence>
<name>A0A0N4YWH6_NIPBR</name>
<feature type="region of interest" description="Disordered" evidence="1">
    <location>
        <begin position="1"/>
        <end position="42"/>
    </location>
</feature>
<dbReference type="Proteomes" id="UP000271162">
    <property type="component" value="Unassembled WGS sequence"/>
</dbReference>
<sequence>MRRGSMQTECYGGEKVNARQGKDARRKPRLCGNLENTGGKGVDVIAPTATVRFLQSAPMAQPKFKKSAQKIHYEPAKDFPGKVFGGAKAFLPPPSPRRPLARSPICPSSSKVTTGNHAEG</sequence>
<feature type="region of interest" description="Disordered" evidence="1">
    <location>
        <begin position="85"/>
        <end position="120"/>
    </location>
</feature>
<evidence type="ECO:0000256" key="1">
    <source>
        <dbReference type="SAM" id="MobiDB-lite"/>
    </source>
</evidence>
<accession>A0A0N4YWH6</accession>
<dbReference type="AlphaFoldDB" id="A0A0N4YWH6"/>
<reference evidence="4" key="1">
    <citation type="submission" date="2017-02" db="UniProtKB">
        <authorList>
            <consortium name="WormBaseParasite"/>
        </authorList>
    </citation>
    <scope>IDENTIFICATION</scope>
</reference>
<reference evidence="2 3" key="2">
    <citation type="submission" date="2018-11" db="EMBL/GenBank/DDBJ databases">
        <authorList>
            <consortium name="Pathogen Informatics"/>
        </authorList>
    </citation>
    <scope>NUCLEOTIDE SEQUENCE [LARGE SCALE GENOMIC DNA]</scope>
</reference>
<gene>
    <name evidence="2" type="ORF">NBR_LOCUS21599</name>
</gene>